<dbReference type="SUPFAM" id="SSF53590">
    <property type="entry name" value="Nucleoside hydrolase"/>
    <property type="match status" value="1"/>
</dbReference>
<dbReference type="EMBL" id="CP074694">
    <property type="protein sequence ID" value="QVL32994.1"/>
    <property type="molecule type" value="Genomic_DNA"/>
</dbReference>
<dbReference type="GO" id="GO:0008477">
    <property type="term" value="F:purine nucleosidase activity"/>
    <property type="evidence" value="ECO:0007669"/>
    <property type="project" value="TreeGrafter"/>
</dbReference>
<sequence>MPQKIVLIADPGIDTSFAIALALHDPEFEVVAIIATAGNISAAQATRNVQVLINQIDPPKWPRLGGALPVDYEIDGKELHGPEGLGGFVVPDISLHSPLPGDKLLNELVREYPKELRILCMGPATILARAIERDPDLPNLIESIVLMGGTWLEPGNSTAAAEFHFACDPAAAKIVLHSGATIQLLTLDISRKLIFSPSDLLELPASRSGTCQFLRQIIPFGIRASSNLYGIEGFHLKDVLAIAALALPACINWNGYFVDVETRGELTRGALVVDNRPNPASAPNVLLGMDVDVVGVRDYILRTLSTCS</sequence>
<keyword evidence="1 4" id="KW-0378">Hydrolase</keyword>
<keyword evidence="2" id="KW-0326">Glycosidase</keyword>
<dbReference type="Pfam" id="PF01156">
    <property type="entry name" value="IU_nuc_hydro"/>
    <property type="match status" value="1"/>
</dbReference>
<keyword evidence="5" id="KW-1185">Reference proteome</keyword>
<reference evidence="4" key="1">
    <citation type="submission" date="2021-05" db="EMBL/GenBank/DDBJ databases">
        <title>Complete genome sequence of the cellulolytic planctomycete Telmatocola sphagniphila SP2T and characterization of the first cellulase from planctomycetes.</title>
        <authorList>
            <person name="Rakitin A.L."/>
            <person name="Beletsky A.V."/>
            <person name="Naumoff D.G."/>
            <person name="Kulichevskaya I.S."/>
            <person name="Mardanov A.V."/>
            <person name="Ravin N.V."/>
            <person name="Dedysh S.N."/>
        </authorList>
    </citation>
    <scope>NUCLEOTIDE SEQUENCE</scope>
    <source>
        <strain evidence="4">SP2T</strain>
    </source>
</reference>
<evidence type="ECO:0000256" key="1">
    <source>
        <dbReference type="ARBA" id="ARBA00022801"/>
    </source>
</evidence>
<evidence type="ECO:0000259" key="3">
    <source>
        <dbReference type="Pfam" id="PF01156"/>
    </source>
</evidence>
<dbReference type="InterPro" id="IPR023186">
    <property type="entry name" value="IUNH"/>
</dbReference>
<dbReference type="InterPro" id="IPR036452">
    <property type="entry name" value="Ribo_hydro-like"/>
</dbReference>
<evidence type="ECO:0000313" key="5">
    <source>
        <dbReference type="Proteomes" id="UP000676194"/>
    </source>
</evidence>
<protein>
    <submittedName>
        <fullName evidence="4">Nucleoside hydrolase</fullName>
    </submittedName>
</protein>
<dbReference type="RefSeq" id="WP_213497884.1">
    <property type="nucleotide sequence ID" value="NZ_CP074694.1"/>
</dbReference>
<feature type="domain" description="Inosine/uridine-preferring nucleoside hydrolase" evidence="3">
    <location>
        <begin position="9"/>
        <end position="295"/>
    </location>
</feature>
<dbReference type="PANTHER" id="PTHR12304:SF4">
    <property type="entry name" value="URIDINE NUCLEOSIDASE"/>
    <property type="match status" value="1"/>
</dbReference>
<dbReference type="Proteomes" id="UP000676194">
    <property type="component" value="Chromosome"/>
</dbReference>
<proteinExistence type="predicted"/>
<dbReference type="PANTHER" id="PTHR12304">
    <property type="entry name" value="INOSINE-URIDINE PREFERRING NUCLEOSIDE HYDROLASE"/>
    <property type="match status" value="1"/>
</dbReference>
<dbReference type="InterPro" id="IPR001910">
    <property type="entry name" value="Inosine/uridine_hydrolase_dom"/>
</dbReference>
<evidence type="ECO:0000313" key="4">
    <source>
        <dbReference type="EMBL" id="QVL32994.1"/>
    </source>
</evidence>
<dbReference type="GO" id="GO:0006152">
    <property type="term" value="P:purine nucleoside catabolic process"/>
    <property type="evidence" value="ECO:0007669"/>
    <property type="project" value="TreeGrafter"/>
</dbReference>
<organism evidence="4 5">
    <name type="scientific">Telmatocola sphagniphila</name>
    <dbReference type="NCBI Taxonomy" id="1123043"/>
    <lineage>
        <taxon>Bacteria</taxon>
        <taxon>Pseudomonadati</taxon>
        <taxon>Planctomycetota</taxon>
        <taxon>Planctomycetia</taxon>
        <taxon>Gemmatales</taxon>
        <taxon>Gemmataceae</taxon>
    </lineage>
</organism>
<evidence type="ECO:0000256" key="2">
    <source>
        <dbReference type="ARBA" id="ARBA00023295"/>
    </source>
</evidence>
<gene>
    <name evidence="4" type="ORF">KIH39_03500</name>
</gene>
<dbReference type="GO" id="GO:0005829">
    <property type="term" value="C:cytosol"/>
    <property type="evidence" value="ECO:0007669"/>
    <property type="project" value="TreeGrafter"/>
</dbReference>
<dbReference type="KEGG" id="tsph:KIH39_03500"/>
<accession>A0A8E6B829</accession>
<dbReference type="Gene3D" id="3.90.245.10">
    <property type="entry name" value="Ribonucleoside hydrolase-like"/>
    <property type="match status" value="1"/>
</dbReference>
<name>A0A8E6B829_9BACT</name>
<dbReference type="AlphaFoldDB" id="A0A8E6B829"/>